<keyword evidence="9" id="KW-0472">Membrane</keyword>
<dbReference type="AlphaFoldDB" id="A0A3Q9J7R7"/>
<dbReference type="KEGG" id="moy:CVS54_01819"/>
<evidence type="ECO:0000256" key="2">
    <source>
        <dbReference type="ARBA" id="ARBA00012438"/>
    </source>
</evidence>
<keyword evidence="7" id="KW-0067">ATP-binding</keyword>
<dbReference type="GO" id="GO:0016020">
    <property type="term" value="C:membrane"/>
    <property type="evidence" value="ECO:0007669"/>
    <property type="project" value="InterPro"/>
</dbReference>
<keyword evidence="3" id="KW-0597">Phosphoprotein</keyword>
<dbReference type="CDD" id="cd16917">
    <property type="entry name" value="HATPase_UhpB-NarQ-NarX-like"/>
    <property type="match status" value="1"/>
</dbReference>
<dbReference type="InterPro" id="IPR050482">
    <property type="entry name" value="Sensor_HK_TwoCompSys"/>
</dbReference>
<evidence type="ECO:0000256" key="3">
    <source>
        <dbReference type="ARBA" id="ARBA00022553"/>
    </source>
</evidence>
<name>A0A3Q9J7R7_9MICO</name>
<accession>A0A3Q9J7R7</accession>
<keyword evidence="8" id="KW-0902">Two-component regulatory system</keyword>
<dbReference type="GO" id="GO:0005524">
    <property type="term" value="F:ATP binding"/>
    <property type="evidence" value="ECO:0007669"/>
    <property type="project" value="UniProtKB-KW"/>
</dbReference>
<keyword evidence="6 11" id="KW-0418">Kinase</keyword>
<dbReference type="GO" id="GO:0000155">
    <property type="term" value="F:phosphorelay sensor kinase activity"/>
    <property type="evidence" value="ECO:0007669"/>
    <property type="project" value="InterPro"/>
</dbReference>
<dbReference type="Gene3D" id="1.20.5.1930">
    <property type="match status" value="1"/>
</dbReference>
<keyword evidence="4 11" id="KW-0808">Transferase</keyword>
<dbReference type="Gene3D" id="3.30.565.10">
    <property type="entry name" value="Histidine kinase-like ATPase, C-terminal domain"/>
    <property type="match status" value="1"/>
</dbReference>
<keyword evidence="5" id="KW-0547">Nucleotide-binding</keyword>
<feature type="transmembrane region" description="Helical" evidence="9">
    <location>
        <begin position="129"/>
        <end position="148"/>
    </location>
</feature>
<dbReference type="EC" id="2.7.13.3" evidence="2"/>
<feature type="transmembrane region" description="Helical" evidence="9">
    <location>
        <begin position="12"/>
        <end position="30"/>
    </location>
</feature>
<evidence type="ECO:0000256" key="1">
    <source>
        <dbReference type="ARBA" id="ARBA00000085"/>
    </source>
</evidence>
<dbReference type="PANTHER" id="PTHR24421">
    <property type="entry name" value="NITRATE/NITRITE SENSOR PROTEIN NARX-RELATED"/>
    <property type="match status" value="1"/>
</dbReference>
<evidence type="ECO:0000313" key="11">
    <source>
        <dbReference type="EMBL" id="AZS40485.1"/>
    </source>
</evidence>
<dbReference type="Proteomes" id="UP000274841">
    <property type="component" value="Chromosome"/>
</dbReference>
<evidence type="ECO:0000256" key="5">
    <source>
        <dbReference type="ARBA" id="ARBA00022741"/>
    </source>
</evidence>
<protein>
    <recommendedName>
        <fullName evidence="2">histidine kinase</fullName>
        <ecNumber evidence="2">2.7.13.3</ecNumber>
    </recommendedName>
</protein>
<evidence type="ECO:0000256" key="4">
    <source>
        <dbReference type="ARBA" id="ARBA00022679"/>
    </source>
</evidence>
<feature type="domain" description="Signal transduction histidine kinase subgroup 3 dimerisation and phosphoacceptor" evidence="10">
    <location>
        <begin position="180"/>
        <end position="245"/>
    </location>
</feature>
<sequence>MSAARPPRIASLFGNVLAVLVVTLFAVSPFPDDGFRADGWLMVVALLPAAAMLLRRRFPLFTLGVSLACAVFLAFAGVVSPSALIAVAISAFATVDRRGRLVGVTAVGAATAIVFFVSAIPLGGDLWDARALQFVFIVALAGALGDATRSRREFVIAMTERTERAEQGREEEARRRVAEERVRIARDLHDVVAHQTSVISLNAGVASSALDLRPERAREALSTIRRSSRTVLADIGGLMALLRSDDSEDVRDLRPQRGLADLDALVAQFREAGLRIELQDDPDRPQLSPASDHVAFLVILEGLTNAHKHGAGDAALVRIRTEQDSLRLTIVNPAVDEAGAPAASGGHGLRGLRERVVAVRGDVHTGRVGEEFRLDVRIPLEGGQR</sequence>
<comment type="catalytic activity">
    <reaction evidence="1">
        <text>ATP + protein L-histidine = ADP + protein N-phospho-L-histidine.</text>
        <dbReference type="EC" id="2.7.13.3"/>
    </reaction>
</comment>
<evidence type="ECO:0000256" key="9">
    <source>
        <dbReference type="SAM" id="Phobius"/>
    </source>
</evidence>
<keyword evidence="9" id="KW-0812">Transmembrane</keyword>
<proteinExistence type="predicted"/>
<dbReference type="EMBL" id="CP031422">
    <property type="protein sequence ID" value="AZS40485.1"/>
    <property type="molecule type" value="Genomic_DNA"/>
</dbReference>
<dbReference type="InterPro" id="IPR036890">
    <property type="entry name" value="HATPase_C_sf"/>
</dbReference>
<dbReference type="PANTHER" id="PTHR24421:SF10">
    <property type="entry name" value="NITRATE_NITRITE SENSOR PROTEIN NARQ"/>
    <property type="match status" value="1"/>
</dbReference>
<dbReference type="GO" id="GO:0046983">
    <property type="term" value="F:protein dimerization activity"/>
    <property type="evidence" value="ECO:0007669"/>
    <property type="project" value="InterPro"/>
</dbReference>
<keyword evidence="9" id="KW-1133">Transmembrane helix</keyword>
<evidence type="ECO:0000256" key="6">
    <source>
        <dbReference type="ARBA" id="ARBA00022777"/>
    </source>
</evidence>
<feature type="transmembrane region" description="Helical" evidence="9">
    <location>
        <begin position="37"/>
        <end position="54"/>
    </location>
</feature>
<dbReference type="InterPro" id="IPR011712">
    <property type="entry name" value="Sig_transdc_His_kin_sub3_dim/P"/>
</dbReference>
<evidence type="ECO:0000256" key="8">
    <source>
        <dbReference type="ARBA" id="ARBA00023012"/>
    </source>
</evidence>
<organism evidence="11 12">
    <name type="scientific">Microbacterium oxydans</name>
    <dbReference type="NCBI Taxonomy" id="82380"/>
    <lineage>
        <taxon>Bacteria</taxon>
        <taxon>Bacillati</taxon>
        <taxon>Actinomycetota</taxon>
        <taxon>Actinomycetes</taxon>
        <taxon>Micrococcales</taxon>
        <taxon>Microbacteriaceae</taxon>
        <taxon>Microbacterium</taxon>
    </lineage>
</organism>
<reference evidence="11 12" key="1">
    <citation type="submission" date="2018-08" db="EMBL/GenBank/DDBJ databases">
        <title>Microbacterium oxydans strain HG3.</title>
        <authorList>
            <person name="ORTET P."/>
        </authorList>
    </citation>
    <scope>NUCLEOTIDE SEQUENCE [LARGE SCALE GENOMIC DNA]</scope>
    <source>
        <strain evidence="11 12">HG3</strain>
    </source>
</reference>
<feature type="transmembrane region" description="Helical" evidence="9">
    <location>
        <begin position="60"/>
        <end position="89"/>
    </location>
</feature>
<dbReference type="RefSeq" id="WP_127012169.1">
    <property type="nucleotide sequence ID" value="NZ_CP031422.1"/>
</dbReference>
<evidence type="ECO:0000256" key="7">
    <source>
        <dbReference type="ARBA" id="ARBA00022840"/>
    </source>
</evidence>
<evidence type="ECO:0000259" key="10">
    <source>
        <dbReference type="Pfam" id="PF07730"/>
    </source>
</evidence>
<dbReference type="SUPFAM" id="SSF55874">
    <property type="entry name" value="ATPase domain of HSP90 chaperone/DNA topoisomerase II/histidine kinase"/>
    <property type="match status" value="1"/>
</dbReference>
<gene>
    <name evidence="11" type="primary">desK_4</name>
    <name evidence="11" type="ORF">CVS54_01819</name>
</gene>
<dbReference type="Pfam" id="PF07730">
    <property type="entry name" value="HisKA_3"/>
    <property type="match status" value="1"/>
</dbReference>
<feature type="transmembrane region" description="Helical" evidence="9">
    <location>
        <begin position="101"/>
        <end position="123"/>
    </location>
</feature>
<evidence type="ECO:0000313" key="12">
    <source>
        <dbReference type="Proteomes" id="UP000274841"/>
    </source>
</evidence>